<sequence length="177" mass="18686">MPDSTASKLPQPTPAEAHFFFNILKNLKNKPEIDWDGVAADSGLKNGSTASVRFRQIKQKLGLHQGSGQGGKTAGAKKAPATPKSGQSKVTKTPRKKAGTSKAKSTPWPAHVGDDGDLVAPEMRKEAELEAKAEDAGTFASLGGMPAFASAAYRSSGLEPDIADAYMPNFEHGDYNM</sequence>
<dbReference type="Proteomes" id="UP001174694">
    <property type="component" value="Unassembled WGS sequence"/>
</dbReference>
<evidence type="ECO:0000259" key="2">
    <source>
        <dbReference type="Pfam" id="PF22980"/>
    </source>
</evidence>
<protein>
    <recommendedName>
        <fullName evidence="2">Myb-like DNA-binding domain-containing protein</fullName>
    </recommendedName>
</protein>
<keyword evidence="4" id="KW-1185">Reference proteome</keyword>
<proteinExistence type="predicted"/>
<evidence type="ECO:0000256" key="1">
    <source>
        <dbReference type="SAM" id="MobiDB-lite"/>
    </source>
</evidence>
<name>A0AA38RWU2_9PEZI</name>
<feature type="domain" description="Myb-like DNA-binding" evidence="2">
    <location>
        <begin position="16"/>
        <end position="62"/>
    </location>
</feature>
<dbReference type="Pfam" id="PF22980">
    <property type="entry name" value="Myb_DNA-bind_8"/>
    <property type="match status" value="1"/>
</dbReference>
<evidence type="ECO:0000313" key="4">
    <source>
        <dbReference type="Proteomes" id="UP001174694"/>
    </source>
</evidence>
<reference evidence="3" key="1">
    <citation type="submission" date="2022-07" db="EMBL/GenBank/DDBJ databases">
        <title>Fungi with potential for degradation of polypropylene.</title>
        <authorList>
            <person name="Gostincar C."/>
        </authorList>
    </citation>
    <scope>NUCLEOTIDE SEQUENCE</scope>
    <source>
        <strain evidence="3">EXF-13308</strain>
    </source>
</reference>
<evidence type="ECO:0000313" key="3">
    <source>
        <dbReference type="EMBL" id="KAJ9149873.1"/>
    </source>
</evidence>
<feature type="region of interest" description="Disordered" evidence="1">
    <location>
        <begin position="58"/>
        <end position="126"/>
    </location>
</feature>
<dbReference type="AlphaFoldDB" id="A0AA38RWU2"/>
<organism evidence="3 4">
    <name type="scientific">Pleurostoma richardsiae</name>
    <dbReference type="NCBI Taxonomy" id="41990"/>
    <lineage>
        <taxon>Eukaryota</taxon>
        <taxon>Fungi</taxon>
        <taxon>Dikarya</taxon>
        <taxon>Ascomycota</taxon>
        <taxon>Pezizomycotina</taxon>
        <taxon>Sordariomycetes</taxon>
        <taxon>Sordariomycetidae</taxon>
        <taxon>Calosphaeriales</taxon>
        <taxon>Pleurostomataceae</taxon>
        <taxon>Pleurostoma</taxon>
    </lineage>
</organism>
<dbReference type="EMBL" id="JANBVO010000009">
    <property type="protein sequence ID" value="KAJ9149873.1"/>
    <property type="molecule type" value="Genomic_DNA"/>
</dbReference>
<feature type="compositionally biased region" description="Low complexity" evidence="1">
    <location>
        <begin position="74"/>
        <end position="86"/>
    </location>
</feature>
<dbReference type="InterPro" id="IPR054505">
    <property type="entry name" value="Myb_DNA-bind_8"/>
</dbReference>
<comment type="caution">
    <text evidence="3">The sequence shown here is derived from an EMBL/GenBank/DDBJ whole genome shotgun (WGS) entry which is preliminary data.</text>
</comment>
<gene>
    <name evidence="3" type="ORF">NKR23_g3924</name>
</gene>
<accession>A0AA38RWU2</accession>